<dbReference type="EMBL" id="CP039690">
    <property type="protein sequence ID" value="QCI63400.1"/>
    <property type="molecule type" value="Genomic_DNA"/>
</dbReference>
<dbReference type="InterPro" id="IPR003593">
    <property type="entry name" value="AAA+_ATPase"/>
</dbReference>
<dbReference type="PROSITE" id="PS50893">
    <property type="entry name" value="ABC_TRANSPORTER_2"/>
    <property type="match status" value="1"/>
</dbReference>
<keyword evidence="6" id="KW-1185">Reference proteome</keyword>
<dbReference type="Pfam" id="PF00005">
    <property type="entry name" value="ABC_tran"/>
    <property type="match status" value="1"/>
</dbReference>
<evidence type="ECO:0000313" key="6">
    <source>
        <dbReference type="Proteomes" id="UP000298781"/>
    </source>
</evidence>
<keyword evidence="2" id="KW-0547">Nucleotide-binding</keyword>
<dbReference type="Pfam" id="PF12399">
    <property type="entry name" value="BCA_ABC_TP_C"/>
    <property type="match status" value="1"/>
</dbReference>
<accession>A0A4D7B057</accession>
<dbReference type="RefSeq" id="WP_136958858.1">
    <property type="nucleotide sequence ID" value="NZ_CP039690.1"/>
</dbReference>
<evidence type="ECO:0000256" key="1">
    <source>
        <dbReference type="ARBA" id="ARBA00022448"/>
    </source>
</evidence>
<dbReference type="InterPro" id="IPR051120">
    <property type="entry name" value="ABC_AA/LPS_Transport"/>
</dbReference>
<name>A0A4D7B057_9HYPH</name>
<dbReference type="PANTHER" id="PTHR45772">
    <property type="entry name" value="CONSERVED COMPONENT OF ABC TRANSPORTER FOR NATURAL AMINO ACIDS-RELATED"/>
    <property type="match status" value="1"/>
</dbReference>
<feature type="domain" description="ABC transporter" evidence="4">
    <location>
        <begin position="17"/>
        <end position="263"/>
    </location>
</feature>
<gene>
    <name evidence="5" type="ORF">E8M01_03605</name>
</gene>
<sequence>MRHDPANPVAPAGAPLLAIGGIAHSFGGFSVLRDVSIGVGAGRIVGLLGPNGSGKTTLFNIISGFLTPGAGSLSFDGREITRLDVQARSRLGITRTFQTPKVFESLSTRDNVALGFYKQTGAGVVESLIGSARSRREMADIRERSSALMTRFNLAALADAPAALLTAGQRRNLEIARALAGAPKLLMLDEPSTGLTRDEADALGQALKSLGNDAVTVFVVSHDMEFMRIVDVAHVLYFGEIIASGDMRTVQADPKVRQIYLGT</sequence>
<dbReference type="SMART" id="SM00382">
    <property type="entry name" value="AAA"/>
    <property type="match status" value="1"/>
</dbReference>
<dbReference type="PANTHER" id="PTHR45772:SF2">
    <property type="entry name" value="ABC TRANSPORTER ATP-BINDING PROTEIN"/>
    <property type="match status" value="1"/>
</dbReference>
<dbReference type="GO" id="GO:0005524">
    <property type="term" value="F:ATP binding"/>
    <property type="evidence" value="ECO:0007669"/>
    <property type="project" value="UniProtKB-KW"/>
</dbReference>
<evidence type="ECO:0000259" key="4">
    <source>
        <dbReference type="PROSITE" id="PS50893"/>
    </source>
</evidence>
<protein>
    <submittedName>
        <fullName evidence="5">ATP-binding cassette domain-containing protein</fullName>
    </submittedName>
</protein>
<dbReference type="GO" id="GO:0005886">
    <property type="term" value="C:plasma membrane"/>
    <property type="evidence" value="ECO:0007669"/>
    <property type="project" value="TreeGrafter"/>
</dbReference>
<dbReference type="Gene3D" id="3.40.50.300">
    <property type="entry name" value="P-loop containing nucleotide triphosphate hydrolases"/>
    <property type="match status" value="1"/>
</dbReference>
<dbReference type="Proteomes" id="UP000298781">
    <property type="component" value="Chromosome"/>
</dbReference>
<dbReference type="AlphaFoldDB" id="A0A4D7B057"/>
<keyword evidence="1" id="KW-0813">Transport</keyword>
<evidence type="ECO:0000313" key="5">
    <source>
        <dbReference type="EMBL" id="QCI63400.1"/>
    </source>
</evidence>
<evidence type="ECO:0000256" key="3">
    <source>
        <dbReference type="ARBA" id="ARBA00022840"/>
    </source>
</evidence>
<dbReference type="GO" id="GO:0016887">
    <property type="term" value="F:ATP hydrolysis activity"/>
    <property type="evidence" value="ECO:0007669"/>
    <property type="project" value="InterPro"/>
</dbReference>
<evidence type="ECO:0000256" key="2">
    <source>
        <dbReference type="ARBA" id="ARBA00022741"/>
    </source>
</evidence>
<dbReference type="OrthoDB" id="4500804at2"/>
<keyword evidence="3 5" id="KW-0067">ATP-binding</keyword>
<dbReference type="KEGG" id="pstg:E8M01_03605"/>
<dbReference type="InterPro" id="IPR003439">
    <property type="entry name" value="ABC_transporter-like_ATP-bd"/>
</dbReference>
<dbReference type="SUPFAM" id="SSF52540">
    <property type="entry name" value="P-loop containing nucleoside triphosphate hydrolases"/>
    <property type="match status" value="1"/>
</dbReference>
<dbReference type="InterPro" id="IPR032823">
    <property type="entry name" value="BCA_ABC_TP_C"/>
</dbReference>
<organism evidence="5 6">
    <name type="scientific">Phreatobacter stygius</name>
    <dbReference type="NCBI Taxonomy" id="1940610"/>
    <lineage>
        <taxon>Bacteria</taxon>
        <taxon>Pseudomonadati</taxon>
        <taxon>Pseudomonadota</taxon>
        <taxon>Alphaproteobacteria</taxon>
        <taxon>Hyphomicrobiales</taxon>
        <taxon>Phreatobacteraceae</taxon>
        <taxon>Phreatobacter</taxon>
    </lineage>
</organism>
<dbReference type="InterPro" id="IPR027417">
    <property type="entry name" value="P-loop_NTPase"/>
</dbReference>
<proteinExistence type="predicted"/>
<reference evidence="5 6" key="1">
    <citation type="submission" date="2019-04" db="EMBL/GenBank/DDBJ databases">
        <title>Phreatobacter aquaticus sp. nov.</title>
        <authorList>
            <person name="Choi A."/>
        </authorList>
    </citation>
    <scope>NUCLEOTIDE SEQUENCE [LARGE SCALE GENOMIC DNA]</scope>
    <source>
        <strain evidence="5 6">KCTC 52518</strain>
    </source>
</reference>